<dbReference type="InterPro" id="IPR048338">
    <property type="entry name" value="Mediator_Med16"/>
</dbReference>
<evidence type="ECO:0000256" key="4">
    <source>
        <dbReference type="ARBA" id="ARBA00023015"/>
    </source>
</evidence>
<evidence type="ECO:0000256" key="10">
    <source>
        <dbReference type="SAM" id="MobiDB-lite"/>
    </source>
</evidence>
<comment type="subunit">
    <text evidence="9">Component of the Mediator complex.</text>
</comment>
<feature type="domain" description="Mediator complex subunit Med16 N-terminal" evidence="11">
    <location>
        <begin position="203"/>
        <end position="481"/>
    </location>
</feature>
<dbReference type="Pfam" id="PF11635">
    <property type="entry name" value="Med16_N"/>
    <property type="match status" value="1"/>
</dbReference>
<reference evidence="12" key="1">
    <citation type="journal article" date="2023" name="Mol. Phylogenet. Evol.">
        <title>Genome-scale phylogeny and comparative genomics of the fungal order Sordariales.</title>
        <authorList>
            <person name="Hensen N."/>
            <person name="Bonometti L."/>
            <person name="Westerberg I."/>
            <person name="Brannstrom I.O."/>
            <person name="Guillou S."/>
            <person name="Cros-Aarteil S."/>
            <person name="Calhoun S."/>
            <person name="Haridas S."/>
            <person name="Kuo A."/>
            <person name="Mondo S."/>
            <person name="Pangilinan J."/>
            <person name="Riley R."/>
            <person name="LaButti K."/>
            <person name="Andreopoulos B."/>
            <person name="Lipzen A."/>
            <person name="Chen C."/>
            <person name="Yan M."/>
            <person name="Daum C."/>
            <person name="Ng V."/>
            <person name="Clum A."/>
            <person name="Steindorff A."/>
            <person name="Ohm R.A."/>
            <person name="Martin F."/>
            <person name="Silar P."/>
            <person name="Natvig D.O."/>
            <person name="Lalanne C."/>
            <person name="Gautier V."/>
            <person name="Ament-Velasquez S.L."/>
            <person name="Kruys A."/>
            <person name="Hutchinson M.I."/>
            <person name="Powell A.J."/>
            <person name="Barry K."/>
            <person name="Miller A.N."/>
            <person name="Grigoriev I.V."/>
            <person name="Debuchy R."/>
            <person name="Gladieux P."/>
            <person name="Hiltunen Thoren M."/>
            <person name="Johannesson H."/>
        </authorList>
    </citation>
    <scope>NUCLEOTIDE SEQUENCE</scope>
    <source>
        <strain evidence="12">CBS 141.50</strain>
    </source>
</reference>
<dbReference type="GO" id="GO:0016592">
    <property type="term" value="C:mediator complex"/>
    <property type="evidence" value="ECO:0007669"/>
    <property type="project" value="InterPro"/>
</dbReference>
<evidence type="ECO:0000256" key="3">
    <source>
        <dbReference type="ARBA" id="ARBA00019614"/>
    </source>
</evidence>
<name>A0AAN6ZME0_9PEZI</name>
<comment type="function">
    <text evidence="9">Component of the Mediator complex, a coactivator involved in the regulated transcription of nearly all RNA polymerase II-dependent genes. Mediator functions as a bridge to convey information from gene-specific regulatory proteins to the basal RNA polymerase II transcription machinery. Mediator is recruited to promoters by direct interactions with regulatory proteins and serves as a scaffold for the assembly of a functional preinitiation complex with RNA polymerase II and the general transcription factors.</text>
</comment>
<dbReference type="GO" id="GO:0045893">
    <property type="term" value="P:positive regulation of DNA-templated transcription"/>
    <property type="evidence" value="ECO:0007669"/>
    <property type="project" value="TreeGrafter"/>
</dbReference>
<evidence type="ECO:0000256" key="6">
    <source>
        <dbReference type="ARBA" id="ARBA00023163"/>
    </source>
</evidence>
<proteinExistence type="inferred from homology"/>
<feature type="region of interest" description="Disordered" evidence="10">
    <location>
        <begin position="106"/>
        <end position="127"/>
    </location>
</feature>
<keyword evidence="7 9" id="KW-0539">Nucleus</keyword>
<accession>A0AAN6ZME0</accession>
<comment type="similarity">
    <text evidence="2 9">Belongs to the Mediator complex subunit 16 family.</text>
</comment>
<dbReference type="SUPFAM" id="SSF50978">
    <property type="entry name" value="WD40 repeat-like"/>
    <property type="match status" value="1"/>
</dbReference>
<gene>
    <name evidence="9" type="primary">MED16</name>
    <name evidence="12" type="ORF">C8A04DRAFT_37605</name>
</gene>
<evidence type="ECO:0000313" key="13">
    <source>
        <dbReference type="Proteomes" id="UP001302676"/>
    </source>
</evidence>
<dbReference type="PANTHER" id="PTHR13224:SF6">
    <property type="entry name" value="MEDIATOR OF RNA POLYMERASE II TRANSCRIPTION SUBUNIT 16"/>
    <property type="match status" value="1"/>
</dbReference>
<keyword evidence="5 9" id="KW-0010">Activator</keyword>
<comment type="subcellular location">
    <subcellularLocation>
        <location evidence="1 9">Nucleus</location>
    </subcellularLocation>
</comment>
<reference evidence="12" key="2">
    <citation type="submission" date="2023-05" db="EMBL/GenBank/DDBJ databases">
        <authorList>
            <consortium name="Lawrence Berkeley National Laboratory"/>
            <person name="Steindorff A."/>
            <person name="Hensen N."/>
            <person name="Bonometti L."/>
            <person name="Westerberg I."/>
            <person name="Brannstrom I.O."/>
            <person name="Guillou S."/>
            <person name="Cros-Aarteil S."/>
            <person name="Calhoun S."/>
            <person name="Haridas S."/>
            <person name="Kuo A."/>
            <person name="Mondo S."/>
            <person name="Pangilinan J."/>
            <person name="Riley R."/>
            <person name="Labutti K."/>
            <person name="Andreopoulos B."/>
            <person name="Lipzen A."/>
            <person name="Chen C."/>
            <person name="Yanf M."/>
            <person name="Daum C."/>
            <person name="Ng V."/>
            <person name="Clum A."/>
            <person name="Ohm R."/>
            <person name="Martin F."/>
            <person name="Silar P."/>
            <person name="Natvig D."/>
            <person name="Lalanne C."/>
            <person name="Gautier V."/>
            <person name="Ament-Velasquez S.L."/>
            <person name="Kruys A."/>
            <person name="Hutchinson M.I."/>
            <person name="Powell A.J."/>
            <person name="Barry K."/>
            <person name="Miller A.N."/>
            <person name="Grigoriev I.V."/>
            <person name="Debuchy R."/>
            <person name="Gladieux P."/>
            <person name="Thoren M.H."/>
            <person name="Johannesson H."/>
        </authorList>
    </citation>
    <scope>NUCLEOTIDE SEQUENCE</scope>
    <source>
        <strain evidence="12">CBS 141.50</strain>
    </source>
</reference>
<dbReference type="EMBL" id="MU853588">
    <property type="protein sequence ID" value="KAK4143243.1"/>
    <property type="molecule type" value="Genomic_DNA"/>
</dbReference>
<dbReference type="InterPro" id="IPR036322">
    <property type="entry name" value="WD40_repeat_dom_sf"/>
</dbReference>
<evidence type="ECO:0000259" key="11">
    <source>
        <dbReference type="Pfam" id="PF11635"/>
    </source>
</evidence>
<dbReference type="Proteomes" id="UP001302676">
    <property type="component" value="Unassembled WGS sequence"/>
</dbReference>
<dbReference type="AlphaFoldDB" id="A0AAN6ZME0"/>
<dbReference type="InterPro" id="IPR021665">
    <property type="entry name" value="Mediator_Med16_N"/>
</dbReference>
<evidence type="ECO:0000313" key="12">
    <source>
        <dbReference type="EMBL" id="KAK4143243.1"/>
    </source>
</evidence>
<evidence type="ECO:0000256" key="9">
    <source>
        <dbReference type="RuleBase" id="RU364149"/>
    </source>
</evidence>
<evidence type="ECO:0000256" key="2">
    <source>
        <dbReference type="ARBA" id="ARBA00006543"/>
    </source>
</evidence>
<comment type="caution">
    <text evidence="12">The sequence shown here is derived from an EMBL/GenBank/DDBJ whole genome shotgun (WGS) entry which is preliminary data.</text>
</comment>
<evidence type="ECO:0000256" key="8">
    <source>
        <dbReference type="ARBA" id="ARBA00032015"/>
    </source>
</evidence>
<organism evidence="12 13">
    <name type="scientific">Dichotomopilus funicola</name>
    <dbReference type="NCBI Taxonomy" id="1934379"/>
    <lineage>
        <taxon>Eukaryota</taxon>
        <taxon>Fungi</taxon>
        <taxon>Dikarya</taxon>
        <taxon>Ascomycota</taxon>
        <taxon>Pezizomycotina</taxon>
        <taxon>Sordariomycetes</taxon>
        <taxon>Sordariomycetidae</taxon>
        <taxon>Sordariales</taxon>
        <taxon>Chaetomiaceae</taxon>
        <taxon>Dichotomopilus</taxon>
    </lineage>
</organism>
<keyword evidence="6 9" id="KW-0804">Transcription</keyword>
<evidence type="ECO:0000256" key="5">
    <source>
        <dbReference type="ARBA" id="ARBA00023159"/>
    </source>
</evidence>
<protein>
    <recommendedName>
        <fullName evidence="3 9">Mediator of RNA polymerase II transcription subunit 16</fullName>
    </recommendedName>
    <alternativeName>
        <fullName evidence="8 9">Mediator complex subunit 16</fullName>
    </alternativeName>
</protein>
<sequence length="1071" mass="117588">MDGAIPGMQGIADMQGMNGIGDMGGAMALDEVDLFGDPVMENALVGLPARPLPSKKLLQRLDELRTRGCCQGIAWSRHGTIASITKDGASIECRFIRCNPETTEWELSEPSSWSPPPPTAAPPSGPNSLASASAPFVHLAWSPAVSPDLAVVDALGRLIILSFSISNNQPYPVRRWETDNADDLHAVVGCYWLPQGTAQGKQFQIIHGPAIKHQIEYRYEHQLYPAFGPWHPNASKSAFLCVTTNGILKLFFTQNNGRPEETALELESVTSSDDLITHASLCSDKNTLLIAIATASKQLRIVRVGIHWGLPQADNKQMPTQSLPLRPSLRESHVAVTSWAQHGPDTSPLEAYASQLSHIEILPSAPISPGQQPMAPPMILAVRSYIPQEATSYPQESQSIIDRWEVVSDQQQALHPAFEQLGSKNGATSTPPTTTRLRKLNPIILPKVIVSVSTTQYGRVLCFAFSDGTIQFRDRFTIDEIYHEPNSDSIIHPSQVGFQWADNTPCLQVAFSPTNCSFTQISEDFTIKWNRLHYPMMDLNGALQDTDLKMIRVALTVALSSIVGHQGSQGSFDDVLAIARPFAQTPDFASAWVKELVNMLKIAVDYSEAGHHDQLVKNIPLQQCLGVISHLSFRGDFKPRSHSGKFAMLALGIRSVFLVITVASNSPMLGVKEKLTPLDDPDVVDAVTGCIEWGFSLLAWLTNALFELVDDPDIAAMLGDQKRFSELAKYLESKNDASLQLLLCSSTRGFLSGLCRRLQHIEQVSTRAAQYSELRIQQQQQQDAAAVAGGVPTRAPHPALSEAYQRMERVVASALVKVPEFERLLAELSSDIQSAYHKTFSGIPLAKVKPQQGTMTDQQQQQLNEQFAKKAQAHCELDMVLGRNPPPCFREIVLKLFTVTLPAFRNQTDPAKLYFAKHKLLEVDDNPTILARKKAAGQYVDVFKRVEIVVNPRSKQTLNTWDEGLFPDDDLTTSAKLGSIINNHTSSNSNGVKPALGSGVSEEHGMGSYRTAITGTWTGIGDASRPQWRRCVRCASVVGDMFTSKPGYHFVLSQQRKCVCGASWGTVPRGT</sequence>
<evidence type="ECO:0000256" key="7">
    <source>
        <dbReference type="ARBA" id="ARBA00023242"/>
    </source>
</evidence>
<dbReference type="PANTHER" id="PTHR13224">
    <property type="entry name" value="THYROID HORMONE RECEPTOR-ASSOCIATED PROTEIN-RELATED"/>
    <property type="match status" value="1"/>
</dbReference>
<keyword evidence="4 9" id="KW-0805">Transcription regulation</keyword>
<evidence type="ECO:0000256" key="1">
    <source>
        <dbReference type="ARBA" id="ARBA00004123"/>
    </source>
</evidence>
<feature type="compositionally biased region" description="Pro residues" evidence="10">
    <location>
        <begin position="113"/>
        <end position="125"/>
    </location>
</feature>
<keyword evidence="13" id="KW-1185">Reference proteome</keyword>